<evidence type="ECO:0000313" key="2">
    <source>
        <dbReference type="Proteomes" id="UP000287233"/>
    </source>
</evidence>
<reference evidence="2" key="1">
    <citation type="submission" date="2018-12" db="EMBL/GenBank/DDBJ databases">
        <title>Complete genome sequence of an uncultured bacterium of the candidate phylum Bipolaricaulota.</title>
        <authorList>
            <person name="Kadnikov V.V."/>
            <person name="Mardanov A.V."/>
            <person name="Beletsky A.V."/>
            <person name="Frank Y.A."/>
            <person name="Karnachuk O.V."/>
            <person name="Ravin N.V."/>
        </authorList>
    </citation>
    <scope>NUCLEOTIDE SEQUENCE [LARGE SCALE GENOMIC DNA]</scope>
</reference>
<protein>
    <submittedName>
        <fullName evidence="1">Uncharacterized protein</fullName>
    </submittedName>
</protein>
<name>A0A410FSB2_BIPS1</name>
<evidence type="ECO:0000313" key="1">
    <source>
        <dbReference type="EMBL" id="QAA75985.1"/>
    </source>
</evidence>
<gene>
    <name evidence="1" type="ORF">BIP78_0217</name>
</gene>
<dbReference type="EMBL" id="CP034928">
    <property type="protein sequence ID" value="QAA75985.1"/>
    <property type="molecule type" value="Genomic_DNA"/>
</dbReference>
<organism evidence="1 2">
    <name type="scientific">Bipolaricaulis sibiricus</name>
    <dbReference type="NCBI Taxonomy" id="2501609"/>
    <lineage>
        <taxon>Bacteria</taxon>
        <taxon>Candidatus Bipolaricaulota</taxon>
        <taxon>Candidatus Bipolaricaulia</taxon>
        <taxon>Candidatus Bipolaricaulales</taxon>
        <taxon>Candidatus Bipolaricaulaceae</taxon>
        <taxon>Candidatus Bipolaricaulis</taxon>
    </lineage>
</organism>
<proteinExistence type="predicted"/>
<sequence length="86" mass="9516">MHLRAPGLRRAKEMLADLARYLLRAVISRPGEVHVEHVLSGQVDFLFLRLSGHEGSSLSARDREAVASVIEAVGARSGRTVIVDWR</sequence>
<accession>A0A410FSB2</accession>
<dbReference type="Proteomes" id="UP000287233">
    <property type="component" value="Chromosome"/>
</dbReference>
<dbReference type="KEGG" id="bih:BIP78_0217"/>
<dbReference type="AlphaFoldDB" id="A0A410FSB2"/>